<protein>
    <submittedName>
        <fullName evidence="1">Uncharacterized protein</fullName>
    </submittedName>
</protein>
<proteinExistence type="predicted"/>
<organism evidence="1 2">
    <name type="scientific">Hebeloma cylindrosporum</name>
    <dbReference type="NCBI Taxonomy" id="76867"/>
    <lineage>
        <taxon>Eukaryota</taxon>
        <taxon>Fungi</taxon>
        <taxon>Dikarya</taxon>
        <taxon>Basidiomycota</taxon>
        <taxon>Agaricomycotina</taxon>
        <taxon>Agaricomycetes</taxon>
        <taxon>Agaricomycetidae</taxon>
        <taxon>Agaricales</taxon>
        <taxon>Agaricineae</taxon>
        <taxon>Hymenogastraceae</taxon>
        <taxon>Hebeloma</taxon>
    </lineage>
</organism>
<accession>A0A0C3CCY9</accession>
<reference evidence="2" key="2">
    <citation type="submission" date="2015-01" db="EMBL/GenBank/DDBJ databases">
        <title>Evolutionary Origins and Diversification of the Mycorrhizal Mutualists.</title>
        <authorList>
            <consortium name="DOE Joint Genome Institute"/>
            <consortium name="Mycorrhizal Genomics Consortium"/>
            <person name="Kohler A."/>
            <person name="Kuo A."/>
            <person name="Nagy L.G."/>
            <person name="Floudas D."/>
            <person name="Copeland A."/>
            <person name="Barry K.W."/>
            <person name="Cichocki N."/>
            <person name="Veneault-Fourrey C."/>
            <person name="LaButti K."/>
            <person name="Lindquist E.A."/>
            <person name="Lipzen A."/>
            <person name="Lundell T."/>
            <person name="Morin E."/>
            <person name="Murat C."/>
            <person name="Riley R."/>
            <person name="Ohm R."/>
            <person name="Sun H."/>
            <person name="Tunlid A."/>
            <person name="Henrissat B."/>
            <person name="Grigoriev I.V."/>
            <person name="Hibbett D.S."/>
            <person name="Martin F."/>
        </authorList>
    </citation>
    <scope>NUCLEOTIDE SEQUENCE [LARGE SCALE GENOMIC DNA]</scope>
    <source>
        <strain evidence="2">h7</strain>
    </source>
</reference>
<dbReference type="EMBL" id="KN831780">
    <property type="protein sequence ID" value="KIM41486.1"/>
    <property type="molecule type" value="Genomic_DNA"/>
</dbReference>
<gene>
    <name evidence="1" type="ORF">M413DRAFT_149591</name>
</gene>
<reference evidence="1 2" key="1">
    <citation type="submission" date="2014-04" db="EMBL/GenBank/DDBJ databases">
        <authorList>
            <consortium name="DOE Joint Genome Institute"/>
            <person name="Kuo A."/>
            <person name="Gay G."/>
            <person name="Dore J."/>
            <person name="Kohler A."/>
            <person name="Nagy L.G."/>
            <person name="Floudas D."/>
            <person name="Copeland A."/>
            <person name="Barry K.W."/>
            <person name="Cichocki N."/>
            <person name="Veneault-Fourrey C."/>
            <person name="LaButti K."/>
            <person name="Lindquist E.A."/>
            <person name="Lipzen A."/>
            <person name="Lundell T."/>
            <person name="Morin E."/>
            <person name="Murat C."/>
            <person name="Sun H."/>
            <person name="Tunlid A."/>
            <person name="Henrissat B."/>
            <person name="Grigoriev I.V."/>
            <person name="Hibbett D.S."/>
            <person name="Martin F."/>
            <person name="Nordberg H.P."/>
            <person name="Cantor M.N."/>
            <person name="Hua S.X."/>
        </authorList>
    </citation>
    <scope>NUCLEOTIDE SEQUENCE [LARGE SCALE GENOMIC DNA]</scope>
    <source>
        <strain evidence="2">h7</strain>
    </source>
</reference>
<dbReference type="AlphaFoldDB" id="A0A0C3CCY9"/>
<evidence type="ECO:0000313" key="1">
    <source>
        <dbReference type="EMBL" id="KIM41486.1"/>
    </source>
</evidence>
<dbReference type="Proteomes" id="UP000053424">
    <property type="component" value="Unassembled WGS sequence"/>
</dbReference>
<keyword evidence="2" id="KW-1185">Reference proteome</keyword>
<dbReference type="HOGENOM" id="CLU_2121364_0_0_1"/>
<sequence length="114" mass="13266">MVSGQSMLGAQSRRSYRNFFEPRGLCSCLGKYLPDGPWRNKARENATYSIKTAECLLTNLALSKPNHNDDTTFTNAKCKLRQSQTRNRREFMLLRLLIERHQPNELVPRNLPRQ</sequence>
<evidence type="ECO:0000313" key="2">
    <source>
        <dbReference type="Proteomes" id="UP000053424"/>
    </source>
</evidence>
<name>A0A0C3CCY9_HEBCY</name>